<proteinExistence type="predicted"/>
<accession>A0AAN7QB89</accession>
<reference evidence="2" key="1">
    <citation type="submission" date="2023-01" db="EMBL/GenBank/DDBJ databases">
        <title>Key to firefly adult light organ development and bioluminescence: homeobox transcription factors regulate luciferase expression and transportation to peroxisome.</title>
        <authorList>
            <person name="Fu X."/>
        </authorList>
    </citation>
    <scope>NUCLEOTIDE SEQUENCE [LARGE SCALE GENOMIC DNA]</scope>
</reference>
<dbReference type="EMBL" id="JARPUR010000001">
    <property type="protein sequence ID" value="KAK4886490.1"/>
    <property type="molecule type" value="Genomic_DNA"/>
</dbReference>
<gene>
    <name evidence="1" type="ORF">RN001_002761</name>
</gene>
<dbReference type="AlphaFoldDB" id="A0AAN7QB89"/>
<evidence type="ECO:0000313" key="2">
    <source>
        <dbReference type="Proteomes" id="UP001353858"/>
    </source>
</evidence>
<evidence type="ECO:0000313" key="1">
    <source>
        <dbReference type="EMBL" id="KAK4886490.1"/>
    </source>
</evidence>
<keyword evidence="2" id="KW-1185">Reference proteome</keyword>
<comment type="caution">
    <text evidence="1">The sequence shown here is derived from an EMBL/GenBank/DDBJ whole genome shotgun (WGS) entry which is preliminary data.</text>
</comment>
<evidence type="ECO:0008006" key="3">
    <source>
        <dbReference type="Google" id="ProtNLM"/>
    </source>
</evidence>
<sequence>MEEQLEVAILGGANDEEIEQLILYNVIGVAIVDNEEEENIMENVEFNLNNMTNDEIKLNFRFQREDITRLKNAIRIPQRVITNTRNKMDDRHDAGIFRESNLYQELEQNAMFPNNENYVLYGDQAYGVRQLLYNNTMKVLRVAVEWGFQKVISQFAFVDLKKNQKLLCNDIESFYKCAVLLTNCHTCLYGSQTAEYFNIMPPVLEEFIG</sequence>
<organism evidence="1 2">
    <name type="scientific">Aquatica leii</name>
    <dbReference type="NCBI Taxonomy" id="1421715"/>
    <lineage>
        <taxon>Eukaryota</taxon>
        <taxon>Metazoa</taxon>
        <taxon>Ecdysozoa</taxon>
        <taxon>Arthropoda</taxon>
        <taxon>Hexapoda</taxon>
        <taxon>Insecta</taxon>
        <taxon>Pterygota</taxon>
        <taxon>Neoptera</taxon>
        <taxon>Endopterygota</taxon>
        <taxon>Coleoptera</taxon>
        <taxon>Polyphaga</taxon>
        <taxon>Elateriformia</taxon>
        <taxon>Elateroidea</taxon>
        <taxon>Lampyridae</taxon>
        <taxon>Luciolinae</taxon>
        <taxon>Aquatica</taxon>
    </lineage>
</organism>
<protein>
    <recommendedName>
        <fullName evidence="3">DDE Tnp4 domain-containing protein</fullName>
    </recommendedName>
</protein>
<dbReference type="Proteomes" id="UP001353858">
    <property type="component" value="Unassembled WGS sequence"/>
</dbReference>
<name>A0AAN7QB89_9COLE</name>